<dbReference type="InterPro" id="IPR002509">
    <property type="entry name" value="NODB_dom"/>
</dbReference>
<protein>
    <submittedName>
        <fullName evidence="4">Polysaccharide deacetylase family protein</fullName>
        <ecNumber evidence="4">3.-.-.-</ecNumber>
    </submittedName>
</protein>
<dbReference type="PROSITE" id="PS51677">
    <property type="entry name" value="NODB"/>
    <property type="match status" value="1"/>
</dbReference>
<gene>
    <name evidence="4" type="ORF">ACFFU1_04115</name>
</gene>
<comment type="caution">
    <text evidence="4">The sequence shown here is derived from an EMBL/GenBank/DDBJ whole genome shotgun (WGS) entry which is preliminary data.</text>
</comment>
<dbReference type="EMBL" id="JBHMFA010000001">
    <property type="protein sequence ID" value="MFB9104075.1"/>
    <property type="molecule type" value="Genomic_DNA"/>
</dbReference>
<dbReference type="EC" id="3.-.-.-" evidence="4"/>
<feature type="domain" description="NodB homology" evidence="3">
    <location>
        <begin position="28"/>
        <end position="215"/>
    </location>
</feature>
<evidence type="ECO:0000313" key="5">
    <source>
        <dbReference type="Proteomes" id="UP001589590"/>
    </source>
</evidence>
<keyword evidence="1" id="KW-0479">Metal-binding</keyword>
<dbReference type="InterPro" id="IPR050248">
    <property type="entry name" value="Polysacc_deacetylase_ArnD"/>
</dbReference>
<dbReference type="SUPFAM" id="SSF88713">
    <property type="entry name" value="Glycoside hydrolase/deacetylase"/>
    <property type="match status" value="1"/>
</dbReference>
<accession>A0ABV5GYE9</accession>
<dbReference type="PANTHER" id="PTHR10587:SF133">
    <property type="entry name" value="CHITIN DEACETYLASE 1-RELATED"/>
    <property type="match status" value="1"/>
</dbReference>
<proteinExistence type="predicted"/>
<dbReference type="CDD" id="cd10917">
    <property type="entry name" value="CE4_NodB_like_6s_7s"/>
    <property type="match status" value="1"/>
</dbReference>
<dbReference type="GO" id="GO:0016787">
    <property type="term" value="F:hydrolase activity"/>
    <property type="evidence" value="ECO:0007669"/>
    <property type="project" value="UniProtKB-KW"/>
</dbReference>
<dbReference type="Pfam" id="PF01522">
    <property type="entry name" value="Polysacc_deac_1"/>
    <property type="match status" value="1"/>
</dbReference>
<dbReference type="RefSeq" id="WP_290268381.1">
    <property type="nucleotide sequence ID" value="NZ_JAUFQP010000004.1"/>
</dbReference>
<evidence type="ECO:0000259" key="3">
    <source>
        <dbReference type="PROSITE" id="PS51677"/>
    </source>
</evidence>
<reference evidence="4 5" key="1">
    <citation type="submission" date="2024-09" db="EMBL/GenBank/DDBJ databases">
        <authorList>
            <person name="Sun Q."/>
            <person name="Mori K."/>
        </authorList>
    </citation>
    <scope>NUCLEOTIDE SEQUENCE [LARGE SCALE GENOMIC DNA]</scope>
    <source>
        <strain evidence="4 5">CECT 8300</strain>
    </source>
</reference>
<keyword evidence="2 4" id="KW-0378">Hydrolase</keyword>
<name>A0ABV5GYE9_9FLAO</name>
<evidence type="ECO:0000256" key="2">
    <source>
        <dbReference type="ARBA" id="ARBA00022801"/>
    </source>
</evidence>
<organism evidence="4 5">
    <name type="scientific">Algibacter miyuki</name>
    <dbReference type="NCBI Taxonomy" id="1306933"/>
    <lineage>
        <taxon>Bacteria</taxon>
        <taxon>Pseudomonadati</taxon>
        <taxon>Bacteroidota</taxon>
        <taxon>Flavobacteriia</taxon>
        <taxon>Flavobacteriales</taxon>
        <taxon>Flavobacteriaceae</taxon>
        <taxon>Algibacter</taxon>
    </lineage>
</organism>
<dbReference type="InterPro" id="IPR011330">
    <property type="entry name" value="Glyco_hydro/deAcase_b/a-brl"/>
</dbReference>
<dbReference type="Gene3D" id="3.20.20.370">
    <property type="entry name" value="Glycoside hydrolase/deacetylase"/>
    <property type="match status" value="1"/>
</dbReference>
<sequence>MTLIPVKTPRVVKKMFPNYIWDIATPEKIIYLTFDDGPTPDITNWTLNTLKKHDAKATFFCIGNNVEQHPDIFKNILKEGHAIGNHTQNHIKGWKATTANYLAQVTKSEQAIEAHTTPEFLKKNTCKLFRPPYGKIKSKQGKAVIKLGYKIIMWDILSFDWKHNLDEETCLKNVISKTKNGSIVVFHDSLKAAKNMQYVLPKMLEHFSKRGFVFKSLEFQD</sequence>
<evidence type="ECO:0000313" key="4">
    <source>
        <dbReference type="EMBL" id="MFB9104075.1"/>
    </source>
</evidence>
<dbReference type="PANTHER" id="PTHR10587">
    <property type="entry name" value="GLYCOSYL TRANSFERASE-RELATED"/>
    <property type="match status" value="1"/>
</dbReference>
<evidence type="ECO:0000256" key="1">
    <source>
        <dbReference type="ARBA" id="ARBA00022723"/>
    </source>
</evidence>
<dbReference type="Proteomes" id="UP001589590">
    <property type="component" value="Unassembled WGS sequence"/>
</dbReference>
<keyword evidence="5" id="KW-1185">Reference proteome</keyword>